<dbReference type="Gene3D" id="3.60.15.10">
    <property type="entry name" value="Ribonuclease Z/Hydroxyacylglutathione hydrolase-like"/>
    <property type="match status" value="1"/>
</dbReference>
<evidence type="ECO:0000313" key="4">
    <source>
        <dbReference type="Proteomes" id="UP001500655"/>
    </source>
</evidence>
<dbReference type="Proteomes" id="UP001500655">
    <property type="component" value="Unassembled WGS sequence"/>
</dbReference>
<keyword evidence="4" id="KW-1185">Reference proteome</keyword>
<keyword evidence="1" id="KW-0732">Signal</keyword>
<gene>
    <name evidence="3" type="ORF">GCM10009681_49410</name>
</gene>
<dbReference type="PANTHER" id="PTHR15032:SF4">
    <property type="entry name" value="N-ACYL-PHOSPHATIDYLETHANOLAMINE-HYDROLYZING PHOSPHOLIPASE D"/>
    <property type="match status" value="1"/>
</dbReference>
<name>A0ABP4XDU7_9ACTN</name>
<dbReference type="SUPFAM" id="SSF56281">
    <property type="entry name" value="Metallo-hydrolase/oxidoreductase"/>
    <property type="match status" value="1"/>
</dbReference>
<dbReference type="Pfam" id="PF12706">
    <property type="entry name" value="Lactamase_B_2"/>
    <property type="match status" value="1"/>
</dbReference>
<evidence type="ECO:0000259" key="2">
    <source>
        <dbReference type="Pfam" id="PF12706"/>
    </source>
</evidence>
<dbReference type="PANTHER" id="PTHR15032">
    <property type="entry name" value="N-ACYL-PHOSPHATIDYLETHANOLAMINE-HYDROLYZING PHOSPHOLIPASE D"/>
    <property type="match status" value="1"/>
</dbReference>
<proteinExistence type="predicted"/>
<feature type="signal peptide" evidence="1">
    <location>
        <begin position="1"/>
        <end position="19"/>
    </location>
</feature>
<sequence length="372" mass="39976">MGRARTVLGIAAIAAAAGAAAWALRDVPAALGGRPGRGERGERVRRSPQFRDGAFHNNVVTTTMQPATAGQMLRNLLLGGEQRRPVGRVPLVTSNDAATAPIAEGLAITWYGHATALVEIAGRRVLIDPVWSARCSPSRLLGPRRLHDMPVALADLPPVDAVIISHDHYDHLDMATIRALTRDGEAVFIVPLGVGAHLERWGVPAGRLVELDWNEQATVGDVTLTLTAARHFSGRGLARDNTLWGSWVIAGGGRSVFYTGDSGYFDGYAAIGAEHGPFDATLMQIGAYGQEWPFIHMTPEEAVAAHNDLGGGLLIPVHWASFNLAFHAWTEPADRIWVEAKARDVRLAVPRPGERVDVDAPPAVDGWWQALT</sequence>
<dbReference type="RefSeq" id="WP_344086749.1">
    <property type="nucleotide sequence ID" value="NZ_BAAALS010000031.1"/>
</dbReference>
<protein>
    <submittedName>
        <fullName evidence="3">MBL fold metallo-hydrolase</fullName>
    </submittedName>
</protein>
<dbReference type="EMBL" id="BAAALS010000031">
    <property type="protein sequence ID" value="GAA1772116.1"/>
    <property type="molecule type" value="Genomic_DNA"/>
</dbReference>
<reference evidence="4" key="1">
    <citation type="journal article" date="2019" name="Int. J. Syst. Evol. Microbiol.">
        <title>The Global Catalogue of Microorganisms (GCM) 10K type strain sequencing project: providing services to taxonomists for standard genome sequencing and annotation.</title>
        <authorList>
            <consortium name="The Broad Institute Genomics Platform"/>
            <consortium name="The Broad Institute Genome Sequencing Center for Infectious Disease"/>
            <person name="Wu L."/>
            <person name="Ma J."/>
        </authorList>
    </citation>
    <scope>NUCLEOTIDE SEQUENCE [LARGE SCALE GENOMIC DNA]</scope>
    <source>
        <strain evidence="4">JCM 13249</strain>
    </source>
</reference>
<comment type="caution">
    <text evidence="3">The sequence shown here is derived from an EMBL/GenBank/DDBJ whole genome shotgun (WGS) entry which is preliminary data.</text>
</comment>
<organism evidence="3 4">
    <name type="scientific">Luedemannella helvata</name>
    <dbReference type="NCBI Taxonomy" id="349315"/>
    <lineage>
        <taxon>Bacteria</taxon>
        <taxon>Bacillati</taxon>
        <taxon>Actinomycetota</taxon>
        <taxon>Actinomycetes</taxon>
        <taxon>Micromonosporales</taxon>
        <taxon>Micromonosporaceae</taxon>
        <taxon>Luedemannella</taxon>
    </lineage>
</organism>
<accession>A0ABP4XDU7</accession>
<evidence type="ECO:0000313" key="3">
    <source>
        <dbReference type="EMBL" id="GAA1772116.1"/>
    </source>
</evidence>
<feature type="domain" description="Metallo-beta-lactamase" evidence="2">
    <location>
        <begin position="123"/>
        <end position="319"/>
    </location>
</feature>
<dbReference type="InterPro" id="IPR036866">
    <property type="entry name" value="RibonucZ/Hydroxyglut_hydro"/>
</dbReference>
<evidence type="ECO:0000256" key="1">
    <source>
        <dbReference type="SAM" id="SignalP"/>
    </source>
</evidence>
<dbReference type="InterPro" id="IPR001279">
    <property type="entry name" value="Metallo-B-lactamas"/>
</dbReference>
<feature type="chain" id="PRO_5045548664" evidence="1">
    <location>
        <begin position="20"/>
        <end position="372"/>
    </location>
</feature>